<proteinExistence type="predicted"/>
<feature type="region of interest" description="Disordered" evidence="1">
    <location>
        <begin position="140"/>
        <end position="170"/>
    </location>
</feature>
<dbReference type="EMBL" id="JARKIF010000013">
    <property type="protein sequence ID" value="KAJ7624454.1"/>
    <property type="molecule type" value="Genomic_DNA"/>
</dbReference>
<dbReference type="AlphaFoldDB" id="A0AAD7BLP4"/>
<feature type="compositionally biased region" description="Basic and acidic residues" evidence="1">
    <location>
        <begin position="197"/>
        <end position="210"/>
    </location>
</feature>
<evidence type="ECO:0000256" key="1">
    <source>
        <dbReference type="SAM" id="MobiDB-lite"/>
    </source>
</evidence>
<name>A0AAD7BLP4_9AGAR</name>
<protein>
    <submittedName>
        <fullName evidence="2">Uncharacterized protein</fullName>
    </submittedName>
</protein>
<accession>A0AAD7BLP4</accession>
<keyword evidence="3" id="KW-1185">Reference proteome</keyword>
<comment type="caution">
    <text evidence="2">The sequence shown here is derived from an EMBL/GenBank/DDBJ whole genome shotgun (WGS) entry which is preliminary data.</text>
</comment>
<sequence length="250" mass="26901">MGVSEDTPRTDSNLAATHSGVRMMQAAGILCAMTQDSERLLMLTDGVDCKGWRGRWAKSGGRGDVLLGRAPTRPLTAPAVALTAVMGGRTGPTRPSDHVARPQNGRVVPVRPVTAVMTVKITDWYSASLRSAVSGRLPMTQLAEDPSPPVMTRRRPGTGTPSAKEPDPDPAVKIVASEGWSPEEALDVRWVWLGQRQRDGGEEKNVVEQKRKVKITPSPFLKPSENQVSPGLTKSSCGIGRARTVSDLYK</sequence>
<reference evidence="2" key="1">
    <citation type="submission" date="2023-03" db="EMBL/GenBank/DDBJ databases">
        <title>Massive genome expansion in bonnet fungi (Mycena s.s.) driven by repeated elements and novel gene families across ecological guilds.</title>
        <authorList>
            <consortium name="Lawrence Berkeley National Laboratory"/>
            <person name="Harder C.B."/>
            <person name="Miyauchi S."/>
            <person name="Viragh M."/>
            <person name="Kuo A."/>
            <person name="Thoen E."/>
            <person name="Andreopoulos B."/>
            <person name="Lu D."/>
            <person name="Skrede I."/>
            <person name="Drula E."/>
            <person name="Henrissat B."/>
            <person name="Morin E."/>
            <person name="Kohler A."/>
            <person name="Barry K."/>
            <person name="LaButti K."/>
            <person name="Morin E."/>
            <person name="Salamov A."/>
            <person name="Lipzen A."/>
            <person name="Mereny Z."/>
            <person name="Hegedus B."/>
            <person name="Baldrian P."/>
            <person name="Stursova M."/>
            <person name="Weitz H."/>
            <person name="Taylor A."/>
            <person name="Grigoriev I.V."/>
            <person name="Nagy L.G."/>
            <person name="Martin F."/>
            <person name="Kauserud H."/>
        </authorList>
    </citation>
    <scope>NUCLEOTIDE SEQUENCE</scope>
    <source>
        <strain evidence="2">9284</strain>
    </source>
</reference>
<feature type="compositionally biased region" description="Polar residues" evidence="1">
    <location>
        <begin position="224"/>
        <end position="236"/>
    </location>
</feature>
<organism evidence="2 3">
    <name type="scientific">Roridomyces roridus</name>
    <dbReference type="NCBI Taxonomy" id="1738132"/>
    <lineage>
        <taxon>Eukaryota</taxon>
        <taxon>Fungi</taxon>
        <taxon>Dikarya</taxon>
        <taxon>Basidiomycota</taxon>
        <taxon>Agaricomycotina</taxon>
        <taxon>Agaricomycetes</taxon>
        <taxon>Agaricomycetidae</taxon>
        <taxon>Agaricales</taxon>
        <taxon>Marasmiineae</taxon>
        <taxon>Mycenaceae</taxon>
        <taxon>Roridomyces</taxon>
    </lineage>
</organism>
<dbReference type="Proteomes" id="UP001221142">
    <property type="component" value="Unassembled WGS sequence"/>
</dbReference>
<evidence type="ECO:0000313" key="2">
    <source>
        <dbReference type="EMBL" id="KAJ7624454.1"/>
    </source>
</evidence>
<gene>
    <name evidence="2" type="ORF">FB45DRAFT_869378</name>
</gene>
<feature type="region of interest" description="Disordered" evidence="1">
    <location>
        <begin position="197"/>
        <end position="237"/>
    </location>
</feature>
<evidence type="ECO:0000313" key="3">
    <source>
        <dbReference type="Proteomes" id="UP001221142"/>
    </source>
</evidence>